<dbReference type="EMBL" id="JAUCGM010000663">
    <property type="protein sequence ID" value="MDM8563476.1"/>
    <property type="molecule type" value="Genomic_DNA"/>
</dbReference>
<feature type="active site" description="Proton donor" evidence="5">
    <location>
        <position position="253"/>
    </location>
</feature>
<dbReference type="Pfam" id="PF02826">
    <property type="entry name" value="2-Hacid_dh_C"/>
    <property type="match status" value="1"/>
</dbReference>
<evidence type="ECO:0000259" key="6">
    <source>
        <dbReference type="Pfam" id="PF02826"/>
    </source>
</evidence>
<keyword evidence="3 5" id="KW-0520">NAD</keyword>
<comment type="catalytic activity">
    <reaction evidence="5">
        <text>4-phospho-D-erythronate + NAD(+) = (R)-3-hydroxy-2-oxo-4-phosphooxybutanoate + NADH + H(+)</text>
        <dbReference type="Rhea" id="RHEA:18829"/>
        <dbReference type="ChEBI" id="CHEBI:15378"/>
        <dbReference type="ChEBI" id="CHEBI:57540"/>
        <dbReference type="ChEBI" id="CHEBI:57945"/>
        <dbReference type="ChEBI" id="CHEBI:58538"/>
        <dbReference type="ChEBI" id="CHEBI:58766"/>
        <dbReference type="EC" id="1.1.1.290"/>
    </reaction>
</comment>
<feature type="binding site" evidence="5">
    <location>
        <position position="66"/>
    </location>
    <ligand>
        <name>substrate</name>
    </ligand>
</feature>
<sequence>MQILADENIPYIKEAFSSLGKVRTMAGRHLKRSDLGEAQMLLVRSVTQVDEKLLSGSAIRFVGSATIGLDHIDLAYLQQQDIGFASAPGSNANSAAEYVISALLIIAERQGFQLSDKTVGIIGCGHVGSNVLNKLKALGVECVIHDPPLREKTGSQDYANLDTVLSADIITLHVPLKKTGRYPTLHLVDTHFLAQLRDDVILINTSRGAVIDEIALLKTLTTRPAMTVILDVWQNEPDINLSLLQRTALGTPHIAGYSFDGKVRGTEMLYSAACDYFQISPTWHAQKPPPPLTQLSFFQSINDNVAIHTAVMACYDVRRDDAALRQINQVSHPSAYFDQLRKNYPIRREWNCVKIILSKEKTILTTRLRNLGFNSSTTD</sequence>
<feature type="active site" evidence="5">
    <location>
        <position position="236"/>
    </location>
</feature>
<dbReference type="InterPro" id="IPR029753">
    <property type="entry name" value="D-isomer_DH_CS"/>
</dbReference>
<evidence type="ECO:0000313" key="8">
    <source>
        <dbReference type="EMBL" id="MDM8563476.1"/>
    </source>
</evidence>
<dbReference type="Gene3D" id="3.30.1370.170">
    <property type="match status" value="1"/>
</dbReference>
<feature type="binding site" evidence="5">
    <location>
        <position position="231"/>
    </location>
    <ligand>
        <name>NAD(+)</name>
        <dbReference type="ChEBI" id="CHEBI:57540"/>
    </ligand>
</feature>
<evidence type="ECO:0000256" key="3">
    <source>
        <dbReference type="ARBA" id="ARBA00023027"/>
    </source>
</evidence>
<comment type="caution">
    <text evidence="8">The sequence shown here is derived from an EMBL/GenBank/DDBJ whole genome shotgun (WGS) entry which is preliminary data.</text>
</comment>
<comment type="subcellular location">
    <subcellularLocation>
        <location evidence="5">Cytoplasm</location>
    </subcellularLocation>
</comment>
<dbReference type="HAMAP" id="MF_01825">
    <property type="entry name" value="PdxB"/>
    <property type="match status" value="1"/>
</dbReference>
<comment type="function">
    <text evidence="5">Catalyzes the oxidation of erythronate-4-phosphate to 3-hydroxy-2-oxo-4-phosphonooxybutanoate.</text>
</comment>
<feature type="binding site" evidence="5">
    <location>
        <position position="257"/>
    </location>
    <ligand>
        <name>substrate</name>
    </ligand>
</feature>
<dbReference type="Proteomes" id="UP001171945">
    <property type="component" value="Unassembled WGS sequence"/>
</dbReference>
<evidence type="ECO:0000256" key="4">
    <source>
        <dbReference type="ARBA" id="ARBA00023096"/>
    </source>
</evidence>
<evidence type="ECO:0000313" key="9">
    <source>
        <dbReference type="Proteomes" id="UP001171945"/>
    </source>
</evidence>
<comment type="subunit">
    <text evidence="5">Homodimer.</text>
</comment>
<comment type="pathway">
    <text evidence="5">Cofactor biosynthesis; pyridoxine 5'-phosphate biosynthesis; pyridoxine 5'-phosphate from D-erythrose 4-phosphate: step 2/5.</text>
</comment>
<dbReference type="Gene3D" id="3.40.50.720">
    <property type="entry name" value="NAD(P)-binding Rossmann-like Domain"/>
    <property type="match status" value="2"/>
</dbReference>
<gene>
    <name evidence="5 8" type="primary">pdxB</name>
    <name evidence="8" type="ORF">QUF54_09000</name>
</gene>
<dbReference type="InterPro" id="IPR006140">
    <property type="entry name" value="D-isomer_DH_NAD-bd"/>
</dbReference>
<evidence type="ECO:0000256" key="5">
    <source>
        <dbReference type="HAMAP-Rule" id="MF_01825"/>
    </source>
</evidence>
<comment type="caution">
    <text evidence="5">Lacks conserved residue(s) required for the propagation of feature annotation.</text>
</comment>
<evidence type="ECO:0000259" key="7">
    <source>
        <dbReference type="Pfam" id="PF11890"/>
    </source>
</evidence>
<dbReference type="SUPFAM" id="SSF51735">
    <property type="entry name" value="NAD(P)-binding Rossmann-fold domains"/>
    <property type="match status" value="1"/>
</dbReference>
<reference evidence="8" key="1">
    <citation type="submission" date="2023-06" db="EMBL/GenBank/DDBJ databases">
        <title>Uncultivated large filamentous bacteria from sulfidic sediments reveal new species and different genomic features in energy metabolism and defense.</title>
        <authorList>
            <person name="Fonseca A."/>
        </authorList>
    </citation>
    <scope>NUCLEOTIDE SEQUENCE</scope>
    <source>
        <strain evidence="8">HSG4</strain>
    </source>
</reference>
<feature type="domain" description="Erythronate-4-phosphate dehydrogenase dimerisation" evidence="7">
    <location>
        <begin position="288"/>
        <end position="372"/>
    </location>
</feature>
<dbReference type="InterPro" id="IPR038251">
    <property type="entry name" value="PdxB_dimer_sf"/>
</dbReference>
<dbReference type="Pfam" id="PF11890">
    <property type="entry name" value="DUF3410"/>
    <property type="match status" value="1"/>
</dbReference>
<feature type="active site" evidence="5">
    <location>
        <position position="207"/>
    </location>
</feature>
<dbReference type="SUPFAM" id="SSF52283">
    <property type="entry name" value="Formate/glycerate dehydrogenase catalytic domain-like"/>
    <property type="match status" value="1"/>
</dbReference>
<dbReference type="EC" id="1.1.1.290" evidence="5"/>
<feature type="domain" description="D-isomer specific 2-hydroxyacid dehydrogenase NAD-binding" evidence="6">
    <location>
        <begin position="109"/>
        <end position="255"/>
    </location>
</feature>
<keyword evidence="4 5" id="KW-0664">Pyridoxine biosynthesis</keyword>
<dbReference type="NCBIfam" id="NF001309">
    <property type="entry name" value="PRK00257.1"/>
    <property type="match status" value="1"/>
</dbReference>
<dbReference type="InterPro" id="IPR020921">
    <property type="entry name" value="Erythronate-4-P_DHase"/>
</dbReference>
<keyword evidence="2 5" id="KW-0560">Oxidoreductase</keyword>
<proteinExistence type="inferred from homology"/>
<feature type="binding site" evidence="5">
    <location>
        <position position="256"/>
    </location>
    <ligand>
        <name>NAD(+)</name>
        <dbReference type="ChEBI" id="CHEBI:57540"/>
    </ligand>
</feature>
<name>A0ABT7VVA1_9GAMM</name>
<comment type="similarity">
    <text evidence="5">Belongs to the D-isomer specific 2-hydroxyacid dehydrogenase family. PdxB subfamily.</text>
</comment>
<organism evidence="8 9">
    <name type="scientific">Candidatus Marithioploca araucensis</name>
    <dbReference type="NCBI Taxonomy" id="70273"/>
    <lineage>
        <taxon>Bacteria</taxon>
        <taxon>Pseudomonadati</taxon>
        <taxon>Pseudomonadota</taxon>
        <taxon>Gammaproteobacteria</taxon>
        <taxon>Thiotrichales</taxon>
        <taxon>Thiotrichaceae</taxon>
        <taxon>Candidatus Marithioploca</taxon>
    </lineage>
</organism>
<dbReference type="InterPro" id="IPR024531">
    <property type="entry name" value="Erythronate-4-P_DHase_dimer"/>
</dbReference>
<dbReference type="PANTHER" id="PTHR42938">
    <property type="entry name" value="FORMATE DEHYDROGENASE 1"/>
    <property type="match status" value="1"/>
</dbReference>
<keyword evidence="1 5" id="KW-0963">Cytoplasm</keyword>
<accession>A0ABT7VVA1</accession>
<dbReference type="PANTHER" id="PTHR42938:SF9">
    <property type="entry name" value="FORMATE DEHYDROGENASE 1"/>
    <property type="match status" value="1"/>
</dbReference>
<dbReference type="CDD" id="cd12158">
    <property type="entry name" value="ErythrP_dh"/>
    <property type="match status" value="1"/>
</dbReference>
<evidence type="ECO:0000256" key="1">
    <source>
        <dbReference type="ARBA" id="ARBA00022490"/>
    </source>
</evidence>
<dbReference type="PROSITE" id="PS00671">
    <property type="entry name" value="D_2_HYDROXYACID_DH_3"/>
    <property type="match status" value="1"/>
</dbReference>
<protein>
    <recommendedName>
        <fullName evidence="5">Erythronate-4-phosphate dehydrogenase</fullName>
        <ecNumber evidence="5">1.1.1.290</ecNumber>
    </recommendedName>
</protein>
<dbReference type="InterPro" id="IPR036291">
    <property type="entry name" value="NAD(P)-bd_dom_sf"/>
</dbReference>
<keyword evidence="9" id="KW-1185">Reference proteome</keyword>
<evidence type="ECO:0000256" key="2">
    <source>
        <dbReference type="ARBA" id="ARBA00023002"/>
    </source>
</evidence>
<feature type="binding site" evidence="5">
    <location>
        <position position="45"/>
    </location>
    <ligand>
        <name>substrate</name>
    </ligand>
</feature>
<feature type="binding site" evidence="5">
    <location>
        <position position="146"/>
    </location>
    <ligand>
        <name>NAD(+)</name>
        <dbReference type="ChEBI" id="CHEBI:57540"/>
    </ligand>
</feature>
<dbReference type="GO" id="GO:0033711">
    <property type="term" value="F:4-phosphoerythronate dehydrogenase activity"/>
    <property type="evidence" value="ECO:0007669"/>
    <property type="project" value="UniProtKB-EC"/>
</dbReference>